<protein>
    <submittedName>
        <fullName evidence="1">Uncharacterized protein</fullName>
    </submittedName>
</protein>
<dbReference type="AlphaFoldDB" id="A0A382LMU2"/>
<organism evidence="1">
    <name type="scientific">marine metagenome</name>
    <dbReference type="NCBI Taxonomy" id="408172"/>
    <lineage>
        <taxon>unclassified sequences</taxon>
        <taxon>metagenomes</taxon>
        <taxon>ecological metagenomes</taxon>
    </lineage>
</organism>
<gene>
    <name evidence="1" type="ORF">METZ01_LOCUS289276</name>
</gene>
<feature type="non-terminal residue" evidence="1">
    <location>
        <position position="1"/>
    </location>
</feature>
<name>A0A382LMU2_9ZZZZ</name>
<sequence>VVRRLSITVPDELWDELTHLDPSPSALVQRALRCLHATEGPGAGPTPIEAAAADIPYWQSALDNLTDQATELRAEGYEAVIMGTYEGVVTLGWLEMVARDYRHDELPQLLADAADVFLKQRHLVALPGDTGGLNRFAQRPVEHDEVLELLFGDPNQMVDSPWDEEHRELLVGLSSTIAIQETGHLATNANGNHFRLRKVGEDGWEEPTTDIPHSLWEGMTAAIFDTVAAVQRRVRTENNPATLGSFRQ</sequence>
<accession>A0A382LMU2</accession>
<reference evidence="1" key="1">
    <citation type="submission" date="2018-05" db="EMBL/GenBank/DDBJ databases">
        <authorList>
            <person name="Lanie J.A."/>
            <person name="Ng W.-L."/>
            <person name="Kazmierczak K.M."/>
            <person name="Andrzejewski T.M."/>
            <person name="Davidsen T.M."/>
            <person name="Wayne K.J."/>
            <person name="Tettelin H."/>
            <person name="Glass J.I."/>
            <person name="Rusch D."/>
            <person name="Podicherti R."/>
            <person name="Tsui H.-C.T."/>
            <person name="Winkler M.E."/>
        </authorList>
    </citation>
    <scope>NUCLEOTIDE SEQUENCE</scope>
</reference>
<dbReference type="EMBL" id="UINC01087228">
    <property type="protein sequence ID" value="SVC36422.1"/>
    <property type="molecule type" value="Genomic_DNA"/>
</dbReference>
<proteinExistence type="predicted"/>
<evidence type="ECO:0000313" key="1">
    <source>
        <dbReference type="EMBL" id="SVC36422.1"/>
    </source>
</evidence>